<keyword evidence="1" id="KW-1133">Transmembrane helix</keyword>
<dbReference type="Gene3D" id="3.40.50.410">
    <property type="entry name" value="von Willebrand factor, type A domain"/>
    <property type="match status" value="1"/>
</dbReference>
<dbReference type="InterPro" id="IPR002035">
    <property type="entry name" value="VWF_A"/>
</dbReference>
<dbReference type="Proteomes" id="UP000273516">
    <property type="component" value="Unassembled WGS sequence"/>
</dbReference>
<comment type="caution">
    <text evidence="3">The sequence shown here is derived from an EMBL/GenBank/DDBJ whole genome shotgun (WGS) entry which is preliminary data.</text>
</comment>
<dbReference type="InterPro" id="IPR036465">
    <property type="entry name" value="vWFA_dom_sf"/>
</dbReference>
<dbReference type="SMART" id="SM00327">
    <property type="entry name" value="VWA"/>
    <property type="match status" value="1"/>
</dbReference>
<keyword evidence="1" id="KW-0812">Transmembrane</keyword>
<dbReference type="SUPFAM" id="SSF53300">
    <property type="entry name" value="vWA-like"/>
    <property type="match status" value="1"/>
</dbReference>
<evidence type="ECO:0000256" key="1">
    <source>
        <dbReference type="SAM" id="Phobius"/>
    </source>
</evidence>
<dbReference type="RefSeq" id="WP_122111308.1">
    <property type="nucleotide sequence ID" value="NZ_QOKZ01000002.1"/>
</dbReference>
<evidence type="ECO:0000259" key="2">
    <source>
        <dbReference type="SMART" id="SM00327"/>
    </source>
</evidence>
<organism evidence="3 4">
    <name type="scientific">Paracoccus alkanivorans</name>
    <dbReference type="NCBI Taxonomy" id="2116655"/>
    <lineage>
        <taxon>Bacteria</taxon>
        <taxon>Pseudomonadati</taxon>
        <taxon>Pseudomonadota</taxon>
        <taxon>Alphaproteobacteria</taxon>
        <taxon>Rhodobacterales</taxon>
        <taxon>Paracoccaceae</taxon>
        <taxon>Paracoccus</taxon>
    </lineage>
</organism>
<keyword evidence="4" id="KW-1185">Reference proteome</keyword>
<reference evidence="3 4" key="1">
    <citation type="submission" date="2018-07" db="EMBL/GenBank/DDBJ databases">
        <authorList>
            <person name="Zhang Y."/>
            <person name="Wang L."/>
            <person name="Ma S."/>
        </authorList>
    </citation>
    <scope>NUCLEOTIDE SEQUENCE [LARGE SCALE GENOMIC DNA]</scope>
    <source>
        <strain evidence="3 4">4-2</strain>
    </source>
</reference>
<dbReference type="AlphaFoldDB" id="A0A3M0MIT2"/>
<dbReference type="Pfam" id="PF13519">
    <property type="entry name" value="VWA_2"/>
    <property type="match status" value="1"/>
</dbReference>
<dbReference type="OrthoDB" id="8456929at2"/>
<name>A0A3M0MIT2_9RHOB</name>
<accession>A0A3M0MIT2</accession>
<feature type="transmembrane region" description="Helical" evidence="1">
    <location>
        <begin position="6"/>
        <end position="26"/>
    </location>
</feature>
<feature type="domain" description="VWFA" evidence="2">
    <location>
        <begin position="91"/>
        <end position="260"/>
    </location>
</feature>
<sequence length="300" mass="31550">MGGLILLRPWWLLSLLPLLLLVLWILRRTPDAGGWQRVMPRQMLQAMIALEALGGRQPAWQRMLAPFAIFALILGLTGPALPRRDAPVLAQTDAVIIAIDLSPSVAKGPGLAEAQVAAAGLLQALAGRPVGMILYGGEAYTVAAPTADTATLETQIAVLEPDTLPNPGSRPADALGMAGKLLDKMRRADLILISDGGGVDAQAEAEASRLAGQGVRISALRISATAPEAPPAPDDALKRLVRGGGEALPAEQMTRLAAGLDRPGAAVRDPVLVALQYRDLGPFLAAFALLPLLIMLRRRK</sequence>
<keyword evidence="1" id="KW-0472">Membrane</keyword>
<feature type="transmembrane region" description="Helical" evidence="1">
    <location>
        <begin position="280"/>
        <end position="296"/>
    </location>
</feature>
<evidence type="ECO:0000313" key="4">
    <source>
        <dbReference type="Proteomes" id="UP000273516"/>
    </source>
</evidence>
<protein>
    <submittedName>
        <fullName evidence="3">VWA domain-containing protein</fullName>
    </submittedName>
</protein>
<evidence type="ECO:0000313" key="3">
    <source>
        <dbReference type="EMBL" id="RMC36144.1"/>
    </source>
</evidence>
<dbReference type="EMBL" id="QOKZ01000002">
    <property type="protein sequence ID" value="RMC36144.1"/>
    <property type="molecule type" value="Genomic_DNA"/>
</dbReference>
<proteinExistence type="predicted"/>
<gene>
    <name evidence="3" type="ORF">C9E81_05425</name>
</gene>
<feature type="transmembrane region" description="Helical" evidence="1">
    <location>
        <begin position="63"/>
        <end position="81"/>
    </location>
</feature>